<dbReference type="GO" id="GO:0016787">
    <property type="term" value="F:hydrolase activity"/>
    <property type="evidence" value="ECO:0007669"/>
    <property type="project" value="InterPro"/>
</dbReference>
<dbReference type="Pfam" id="PF00149">
    <property type="entry name" value="Metallophos"/>
    <property type="match status" value="1"/>
</dbReference>
<reference evidence="2" key="2">
    <citation type="submission" date="2020-09" db="EMBL/GenBank/DDBJ databases">
        <authorList>
            <person name="Sun Q."/>
            <person name="Kim S."/>
        </authorList>
    </citation>
    <scope>NUCLEOTIDE SEQUENCE</scope>
    <source>
        <strain evidence="2">KCTC 23077</strain>
    </source>
</reference>
<dbReference type="InterPro" id="IPR029052">
    <property type="entry name" value="Metallo-depent_PP-like"/>
</dbReference>
<dbReference type="SUPFAM" id="SSF56300">
    <property type="entry name" value="Metallo-dependent phosphatases"/>
    <property type="match status" value="1"/>
</dbReference>
<keyword evidence="3" id="KW-1185">Reference proteome</keyword>
<dbReference type="InterPro" id="IPR024173">
    <property type="entry name" value="Pesterase_MJ0037-like"/>
</dbReference>
<comment type="caution">
    <text evidence="2">The sequence shown here is derived from an EMBL/GenBank/DDBJ whole genome shotgun (WGS) entry which is preliminary data.</text>
</comment>
<dbReference type="InterPro" id="IPR026336">
    <property type="entry name" value="PdeM-like"/>
</dbReference>
<dbReference type="InterPro" id="IPR004843">
    <property type="entry name" value="Calcineurin-like_PHP"/>
</dbReference>
<reference evidence="2" key="1">
    <citation type="journal article" date="2014" name="Int. J. Syst. Evol. Microbiol.">
        <title>Complete genome sequence of Corynebacterium casei LMG S-19264T (=DSM 44701T), isolated from a smear-ripened cheese.</title>
        <authorList>
            <consortium name="US DOE Joint Genome Institute (JGI-PGF)"/>
            <person name="Walter F."/>
            <person name="Albersmeier A."/>
            <person name="Kalinowski J."/>
            <person name="Ruckert C."/>
        </authorList>
    </citation>
    <scope>NUCLEOTIDE SEQUENCE</scope>
    <source>
        <strain evidence="2">KCTC 23077</strain>
    </source>
</reference>
<evidence type="ECO:0000259" key="1">
    <source>
        <dbReference type="Pfam" id="PF00149"/>
    </source>
</evidence>
<protein>
    <submittedName>
        <fullName evidence="2">Phosphoesterase</fullName>
    </submittedName>
</protein>
<dbReference type="PANTHER" id="PTHR39323">
    <property type="entry name" value="BLR1149 PROTEIN"/>
    <property type="match status" value="1"/>
</dbReference>
<dbReference type="EMBL" id="BMYD01000001">
    <property type="protein sequence ID" value="GHA71934.1"/>
    <property type="molecule type" value="Genomic_DNA"/>
</dbReference>
<feature type="domain" description="Calcineurin-like phosphoesterase" evidence="1">
    <location>
        <begin position="29"/>
        <end position="122"/>
    </location>
</feature>
<proteinExistence type="predicted"/>
<dbReference type="PIRSF" id="PIRSF000887">
    <property type="entry name" value="Pesterase_MJ0037"/>
    <property type="match status" value="1"/>
</dbReference>
<dbReference type="PANTHER" id="PTHR39323:SF1">
    <property type="entry name" value="BLR1149 PROTEIN"/>
    <property type="match status" value="1"/>
</dbReference>
<dbReference type="AlphaFoldDB" id="A0A918SUI8"/>
<evidence type="ECO:0000313" key="3">
    <source>
        <dbReference type="Proteomes" id="UP000646426"/>
    </source>
</evidence>
<accession>A0A918SUI8</accession>
<dbReference type="NCBIfam" id="TIGR04123">
    <property type="entry name" value="P_estr_lig_assc"/>
    <property type="match status" value="1"/>
</dbReference>
<sequence>MRAALELHIAGEPVQLLADRALYWPRHRRLLIADLHLGKADVFRRAGIGLPRGGTTHDLQRLDALVDATGATALWVLGDVLHGPAPDAAWRARWGAWREANPELHVAALVGNHDRALAQAGLGIELLGEAHDDAPFALRHEPEDHPSLHVLCGHLHPCIGLPGLGPRRWPAFWLRERMTVLPAFSAFTGGVAIAPSAREVVAICADGVITSVRGHGHSRGEATGSPRHRGR</sequence>
<organism evidence="2 3">
    <name type="scientific">Cognatilysobacter bugurensis</name>
    <dbReference type="NCBI Taxonomy" id="543356"/>
    <lineage>
        <taxon>Bacteria</taxon>
        <taxon>Pseudomonadati</taxon>
        <taxon>Pseudomonadota</taxon>
        <taxon>Gammaproteobacteria</taxon>
        <taxon>Lysobacterales</taxon>
        <taxon>Lysobacteraceae</taxon>
        <taxon>Cognatilysobacter</taxon>
    </lineage>
</organism>
<evidence type="ECO:0000313" key="2">
    <source>
        <dbReference type="EMBL" id="GHA71934.1"/>
    </source>
</evidence>
<dbReference type="Proteomes" id="UP000646426">
    <property type="component" value="Unassembled WGS sequence"/>
</dbReference>
<dbReference type="Gene3D" id="3.60.21.10">
    <property type="match status" value="1"/>
</dbReference>
<dbReference type="RefSeq" id="WP_189453074.1">
    <property type="nucleotide sequence ID" value="NZ_BMYD01000001.1"/>
</dbReference>
<name>A0A918SUI8_9GAMM</name>
<gene>
    <name evidence="2" type="ORF">GCM10007067_05470</name>
</gene>